<evidence type="ECO:0000313" key="3">
    <source>
        <dbReference type="Proteomes" id="UP000095390"/>
    </source>
</evidence>
<accession>A0A173RKD3</accession>
<evidence type="ECO:0000313" key="2">
    <source>
        <dbReference type="EMBL" id="CUM78235.1"/>
    </source>
</evidence>
<keyword evidence="1" id="KW-0812">Transmembrane</keyword>
<keyword evidence="1" id="KW-0472">Membrane</keyword>
<reference evidence="2 3" key="1">
    <citation type="submission" date="2015-09" db="EMBL/GenBank/DDBJ databases">
        <authorList>
            <consortium name="Pathogen Informatics"/>
        </authorList>
    </citation>
    <scope>NUCLEOTIDE SEQUENCE [LARGE SCALE GENOMIC DNA]</scope>
    <source>
        <strain evidence="2 3">2789STDY5834966</strain>
    </source>
</reference>
<dbReference type="EMBL" id="CYYC01000002">
    <property type="protein sequence ID" value="CUM78235.1"/>
    <property type="molecule type" value="Genomic_DNA"/>
</dbReference>
<sequence>MPEKLDSYLMNKDIGNVRRELIKILMVNPKVSDGVFKNALRKAERELGTDLYEQSSNTFEKKVNRKEWTADYLSKIIRNLRSEFSKDLVKHAIEVADAAYPSVTVGKDLDQHQPVRISSKEEKPVGKMVLLGVGVIAILIILILLTR</sequence>
<gene>
    <name evidence="2" type="ORF">ERS852578_00192</name>
</gene>
<dbReference type="Proteomes" id="UP000095390">
    <property type="component" value="Unassembled WGS sequence"/>
</dbReference>
<organism evidence="2 3">
    <name type="scientific">Anaerobutyricum hallii</name>
    <dbReference type="NCBI Taxonomy" id="39488"/>
    <lineage>
        <taxon>Bacteria</taxon>
        <taxon>Bacillati</taxon>
        <taxon>Bacillota</taxon>
        <taxon>Clostridia</taxon>
        <taxon>Lachnospirales</taxon>
        <taxon>Lachnospiraceae</taxon>
        <taxon>Anaerobutyricum</taxon>
    </lineage>
</organism>
<evidence type="ECO:0000256" key="1">
    <source>
        <dbReference type="SAM" id="Phobius"/>
    </source>
</evidence>
<protein>
    <submittedName>
        <fullName evidence="2">Uncharacterized protein</fullName>
    </submittedName>
</protein>
<feature type="transmembrane region" description="Helical" evidence="1">
    <location>
        <begin position="128"/>
        <end position="146"/>
    </location>
</feature>
<name>A0A173RKD3_9FIRM</name>
<proteinExistence type="predicted"/>
<dbReference type="RefSeq" id="WP_055182076.1">
    <property type="nucleotide sequence ID" value="NZ_CYYC01000002.1"/>
</dbReference>
<keyword evidence="1" id="KW-1133">Transmembrane helix</keyword>
<dbReference type="AlphaFoldDB" id="A0A173RKD3"/>